<protein>
    <recommendedName>
        <fullName evidence="6">Carbohydrate-binding module family 96 domain-containing protein</fullName>
    </recommendedName>
</protein>
<feature type="region of interest" description="Disordered" evidence="4">
    <location>
        <begin position="15"/>
        <end position="59"/>
    </location>
</feature>
<evidence type="ECO:0000256" key="3">
    <source>
        <dbReference type="ARBA" id="ARBA00022729"/>
    </source>
</evidence>
<evidence type="ECO:0000256" key="5">
    <source>
        <dbReference type="SAM" id="SignalP"/>
    </source>
</evidence>
<accession>I4F0W0</accession>
<dbReference type="AlphaFoldDB" id="I4F0W0"/>
<dbReference type="Pfam" id="PF24517">
    <property type="entry name" value="CBM96"/>
    <property type="match status" value="1"/>
</dbReference>
<keyword evidence="3 5" id="KW-0732">Signal</keyword>
<feature type="domain" description="Carbohydrate-binding module family 96" evidence="6">
    <location>
        <begin position="330"/>
        <end position="500"/>
    </location>
</feature>
<feature type="signal peptide" evidence="5">
    <location>
        <begin position="1"/>
        <end position="21"/>
    </location>
</feature>
<evidence type="ECO:0000256" key="4">
    <source>
        <dbReference type="SAM" id="MobiDB-lite"/>
    </source>
</evidence>
<reference evidence="7 8" key="1">
    <citation type="journal article" date="2012" name="J. Bacteriol.">
        <title>Genome Sequence of Radiation-Resistant Modestobacter marinus Strain BC501, a Representative Actinobacterium That Thrives on Calcareous Stone Surfaces.</title>
        <authorList>
            <person name="Normand P."/>
            <person name="Gury J."/>
            <person name="Pujic P."/>
            <person name="Chouaia B."/>
            <person name="Crotti E."/>
            <person name="Brusetti L."/>
            <person name="Daffonchio D."/>
            <person name="Vacherie B."/>
            <person name="Barbe V."/>
            <person name="Medigue C."/>
            <person name="Calteau A."/>
            <person name="Ghodhbane-Gtari F."/>
            <person name="Essoussi I."/>
            <person name="Nouioui I."/>
            <person name="Abbassi-Ghozzi I."/>
            <person name="Gtari M."/>
        </authorList>
    </citation>
    <scope>NUCLEOTIDE SEQUENCE [LARGE SCALE GENOMIC DNA]</scope>
    <source>
        <strain evidence="8">BC 501</strain>
    </source>
</reference>
<dbReference type="Proteomes" id="UP000006461">
    <property type="component" value="Chromosome"/>
</dbReference>
<evidence type="ECO:0000256" key="1">
    <source>
        <dbReference type="ARBA" id="ARBA00004613"/>
    </source>
</evidence>
<dbReference type="HOGENOM" id="CLU_509781_0_0_11"/>
<comment type="subcellular location">
    <subcellularLocation>
        <location evidence="1">Secreted</location>
    </subcellularLocation>
</comment>
<dbReference type="InterPro" id="IPR055372">
    <property type="entry name" value="CBM96"/>
</dbReference>
<name>I4F0W0_MODI5</name>
<dbReference type="EMBL" id="FO203431">
    <property type="protein sequence ID" value="CCH89273.1"/>
    <property type="molecule type" value="Genomic_DNA"/>
</dbReference>
<evidence type="ECO:0000259" key="6">
    <source>
        <dbReference type="Pfam" id="PF24517"/>
    </source>
</evidence>
<dbReference type="STRING" id="477641.MODMU_3870"/>
<evidence type="ECO:0000313" key="8">
    <source>
        <dbReference type="Proteomes" id="UP000006461"/>
    </source>
</evidence>
<feature type="chain" id="PRO_5003689430" description="Carbohydrate-binding module family 96 domain-containing protein" evidence="5">
    <location>
        <begin position="22"/>
        <end position="534"/>
    </location>
</feature>
<dbReference type="NCBIfam" id="NF033679">
    <property type="entry name" value="DNRLRE_dom"/>
    <property type="match status" value="1"/>
</dbReference>
<dbReference type="OrthoDB" id="4332189at2"/>
<sequence length="534" mass="55825">MGVLLAGVLVSGVLQATPAQAAPSDTSLPSSPVERVSDDPVPVPSGPVPDTTPSTDPVIPSDVEVTRTPEQQQAFDDYRAKSAALDEAEETGKAVEITASTTETSISHAQPDGTVTVETSAGPVRTEVDGDWVPVDTTLEFTADGVQPKAITGDITFSDGDAGAPMAALGDGEEISVQLGWDGDLPRPVLEEDTATYRNVLPAVDLVLTATRQGFTQHLVVNQLPDAATLAALSTLEFPLSSDGATVSEAPGGHLEVREGTDVVGTANAPLMWDARTDPHTGDPAVTAPVGLDLAPPTAADTEATVVLTPPQAFLTDPATVYPVTIDPTQTLGLLGDTFVQNNIANTPQGGSTELRVGSPNGGGQVDRSLLLFDVAPAMNKFVQSAQLSLFENYSYSCTARWVDIRDADWFDPNTVTWNNQPGIGGIVANANVALGYSAGCPANWVNFNMTNWLGQYADERTAYYGPQMSLAVMAGSETDSLAWKKFNSGNAGGNVPTLTFSYDGNCDQWNGLAVCGDIRAKYCPAPGSVEARN</sequence>
<dbReference type="KEGG" id="mmar:MODMU_3870"/>
<organism evidence="7 8">
    <name type="scientific">Modestobacter italicus (strain DSM 44449 / CECT 9708 / BC 501)</name>
    <dbReference type="NCBI Taxonomy" id="2732864"/>
    <lineage>
        <taxon>Bacteria</taxon>
        <taxon>Bacillati</taxon>
        <taxon>Actinomycetota</taxon>
        <taxon>Actinomycetes</taxon>
        <taxon>Geodermatophilales</taxon>
        <taxon>Geodermatophilaceae</taxon>
        <taxon>Modestobacter</taxon>
    </lineage>
</organism>
<evidence type="ECO:0000256" key="2">
    <source>
        <dbReference type="ARBA" id="ARBA00022525"/>
    </source>
</evidence>
<dbReference type="eggNOG" id="COG3209">
    <property type="taxonomic scope" value="Bacteria"/>
</dbReference>
<keyword evidence="2" id="KW-0964">Secreted</keyword>
<dbReference type="GO" id="GO:0005576">
    <property type="term" value="C:extracellular region"/>
    <property type="evidence" value="ECO:0007669"/>
    <property type="project" value="UniProtKB-SubCell"/>
</dbReference>
<gene>
    <name evidence="7" type="ordered locus">MODMU_3870</name>
</gene>
<proteinExistence type="predicted"/>
<keyword evidence="8" id="KW-1185">Reference proteome</keyword>
<feature type="compositionally biased region" description="Low complexity" evidence="4">
    <location>
        <begin position="48"/>
        <end position="59"/>
    </location>
</feature>
<evidence type="ECO:0000313" key="7">
    <source>
        <dbReference type="EMBL" id="CCH89273.1"/>
    </source>
</evidence>